<dbReference type="InterPro" id="IPR029044">
    <property type="entry name" value="Nucleotide-diphossugar_trans"/>
</dbReference>
<evidence type="ECO:0000313" key="3">
    <source>
        <dbReference type="EMBL" id="MCO6025702.1"/>
    </source>
</evidence>
<dbReference type="InterPro" id="IPR001173">
    <property type="entry name" value="Glyco_trans_2-like"/>
</dbReference>
<dbReference type="PANTHER" id="PTHR22916">
    <property type="entry name" value="GLYCOSYLTRANSFERASE"/>
    <property type="match status" value="1"/>
</dbReference>
<evidence type="ECO:0000313" key="4">
    <source>
        <dbReference type="Proteomes" id="UP001204015"/>
    </source>
</evidence>
<keyword evidence="1" id="KW-0472">Membrane</keyword>
<evidence type="ECO:0000259" key="2">
    <source>
        <dbReference type="Pfam" id="PF00535"/>
    </source>
</evidence>
<dbReference type="CDD" id="cd06433">
    <property type="entry name" value="GT_2_WfgS_like"/>
    <property type="match status" value="1"/>
</dbReference>
<name>A0ABT1BXB7_9BACT</name>
<keyword evidence="1" id="KW-0812">Transmembrane</keyword>
<organism evidence="3 4">
    <name type="scientific">Segatella cerevisiae</name>
    <dbReference type="NCBI Taxonomy" id="2053716"/>
    <lineage>
        <taxon>Bacteria</taxon>
        <taxon>Pseudomonadati</taxon>
        <taxon>Bacteroidota</taxon>
        <taxon>Bacteroidia</taxon>
        <taxon>Bacteroidales</taxon>
        <taxon>Prevotellaceae</taxon>
        <taxon>Segatella</taxon>
    </lineage>
</organism>
<dbReference type="PANTHER" id="PTHR22916:SF3">
    <property type="entry name" value="UDP-GLCNAC:BETAGAL BETA-1,3-N-ACETYLGLUCOSAMINYLTRANSFERASE-LIKE PROTEIN 1"/>
    <property type="match status" value="1"/>
</dbReference>
<dbReference type="RefSeq" id="WP_252761059.1">
    <property type="nucleotide sequence ID" value="NZ_JAMXLY010000025.1"/>
</dbReference>
<keyword evidence="4" id="KW-1185">Reference proteome</keyword>
<comment type="caution">
    <text evidence="3">The sequence shown here is derived from an EMBL/GenBank/DDBJ whole genome shotgun (WGS) entry which is preliminary data.</text>
</comment>
<dbReference type="Gene3D" id="3.90.550.10">
    <property type="entry name" value="Spore Coat Polysaccharide Biosynthesis Protein SpsA, Chain A"/>
    <property type="match status" value="1"/>
</dbReference>
<gene>
    <name evidence="3" type="ORF">NG821_07590</name>
</gene>
<sequence length="258" mass="29641">MITFTIITCTFNAQAVVKRTLRSVLRQTYRGIEHLIIDGASGDETLAIVKNYQFVNDQERTGHSVRVISEKDQGLYFAMNKGLQLATNEYVVFLNAGDTFPNEDTLDRISLSVGESEDLPGVLYGDTDIVDKDGNFLRHRRLCPPEHLSWKSFKWGMLVCHQSFYALTQIAKTVPYDTAYHYSADVDWCIRIMRECAQRGLALRNVHGVVTNYLAEGLTTKNHKASLIERFQVMKKHYGLLTTLWVHFYFAFRAFLKR</sequence>
<proteinExistence type="predicted"/>
<protein>
    <submittedName>
        <fullName evidence="3">Glycosyltransferase</fullName>
    </submittedName>
</protein>
<dbReference type="EMBL" id="JAMXLY010000025">
    <property type="protein sequence ID" value="MCO6025702.1"/>
    <property type="molecule type" value="Genomic_DNA"/>
</dbReference>
<accession>A0ABT1BXB7</accession>
<dbReference type="Proteomes" id="UP001204015">
    <property type="component" value="Unassembled WGS sequence"/>
</dbReference>
<dbReference type="SUPFAM" id="SSF53448">
    <property type="entry name" value="Nucleotide-diphospho-sugar transferases"/>
    <property type="match status" value="1"/>
</dbReference>
<feature type="domain" description="Glycosyltransferase 2-like" evidence="2">
    <location>
        <begin position="5"/>
        <end position="106"/>
    </location>
</feature>
<feature type="transmembrane region" description="Helical" evidence="1">
    <location>
        <begin position="238"/>
        <end position="256"/>
    </location>
</feature>
<dbReference type="Pfam" id="PF00535">
    <property type="entry name" value="Glycos_transf_2"/>
    <property type="match status" value="1"/>
</dbReference>
<keyword evidence="1" id="KW-1133">Transmembrane helix</keyword>
<reference evidence="3 4" key="1">
    <citation type="submission" date="2022-06" db="EMBL/GenBank/DDBJ databases">
        <title>A taxonomic note on the genus Prevotella: Description of four novel genera and emended description of the genera Hallella and Xylanibacter.</title>
        <authorList>
            <person name="Hitch T.C.A."/>
        </authorList>
    </citation>
    <scope>NUCLEOTIDE SEQUENCE [LARGE SCALE GENOMIC DNA]</scope>
    <source>
        <strain evidence="3 4">DSM 100619</strain>
    </source>
</reference>
<evidence type="ECO:0000256" key="1">
    <source>
        <dbReference type="SAM" id="Phobius"/>
    </source>
</evidence>